<reference evidence="2 3" key="1">
    <citation type="submission" date="2013-03" db="EMBL/GenBank/DDBJ databases">
        <title>The Genome Sequence of Cladophialophora carrionii CBS 160.54.</title>
        <authorList>
            <consortium name="The Broad Institute Genomics Platform"/>
            <person name="Cuomo C."/>
            <person name="de Hoog S."/>
            <person name="Gorbushina A."/>
            <person name="Walker B."/>
            <person name="Young S.K."/>
            <person name="Zeng Q."/>
            <person name="Gargeya S."/>
            <person name="Fitzgerald M."/>
            <person name="Haas B."/>
            <person name="Abouelleil A."/>
            <person name="Allen A.W."/>
            <person name="Alvarado L."/>
            <person name="Arachchi H.M."/>
            <person name="Berlin A.M."/>
            <person name="Chapman S.B."/>
            <person name="Gainer-Dewar J."/>
            <person name="Goldberg J."/>
            <person name="Griggs A."/>
            <person name="Gujja S."/>
            <person name="Hansen M."/>
            <person name="Howarth C."/>
            <person name="Imamovic A."/>
            <person name="Ireland A."/>
            <person name="Larimer J."/>
            <person name="McCowan C."/>
            <person name="Murphy C."/>
            <person name="Pearson M."/>
            <person name="Poon T.W."/>
            <person name="Priest M."/>
            <person name="Roberts A."/>
            <person name="Saif S."/>
            <person name="Shea T."/>
            <person name="Sisk P."/>
            <person name="Sykes S."/>
            <person name="Wortman J."/>
            <person name="Nusbaum C."/>
            <person name="Birren B."/>
        </authorList>
    </citation>
    <scope>NUCLEOTIDE SEQUENCE [LARGE SCALE GENOMIC DNA]</scope>
    <source>
        <strain evidence="2 3">CBS 160.54</strain>
    </source>
</reference>
<evidence type="ECO:0000313" key="3">
    <source>
        <dbReference type="Proteomes" id="UP000030678"/>
    </source>
</evidence>
<protein>
    <submittedName>
        <fullName evidence="2">Uncharacterized protein</fullName>
    </submittedName>
</protein>
<dbReference type="Proteomes" id="UP000030678">
    <property type="component" value="Unassembled WGS sequence"/>
</dbReference>
<proteinExistence type="predicted"/>
<dbReference type="OrthoDB" id="10367794at2759"/>
<dbReference type="EMBL" id="KB822707">
    <property type="protein sequence ID" value="ETI21622.1"/>
    <property type="molecule type" value="Genomic_DNA"/>
</dbReference>
<dbReference type="RefSeq" id="XP_008730503.1">
    <property type="nucleotide sequence ID" value="XM_008732281.1"/>
</dbReference>
<dbReference type="AlphaFoldDB" id="V9D6K9"/>
<name>V9D6K9_9EURO</name>
<sequence>MVRIAASGHECTLMGMPLEMRRKILQELLTIDANHKTLIVPPSTCYASERYSENEYHEAAVRQQHTCTLHSGIMSTCKRFYEEGREILFEENDFVAIVGNQKLFFDAMAKWNVHTLWYDFSPSITIAYKPTADDPMMRGAPVLIPARHLSLAVLAVLGVHLSLPETGPIELYFHTKNGKNIIGGKQPFTVEELQKKIFIWLGKYSSGFRWCWSPEALDEQEKQSRAETEAKVLRAFQETKAYCSKQAVEESAMYDHLRGFVVEMDACLDEDKQAEAGGHRRHSTVEGLSRRTQ</sequence>
<evidence type="ECO:0000313" key="2">
    <source>
        <dbReference type="EMBL" id="ETI21622.1"/>
    </source>
</evidence>
<dbReference type="HOGENOM" id="CLU_949961_0_0_1"/>
<evidence type="ECO:0000256" key="1">
    <source>
        <dbReference type="SAM" id="MobiDB-lite"/>
    </source>
</evidence>
<dbReference type="VEuPathDB" id="FungiDB:G647_07969"/>
<dbReference type="GeneID" id="19986462"/>
<organism evidence="2 3">
    <name type="scientific">Cladophialophora carrionii CBS 160.54</name>
    <dbReference type="NCBI Taxonomy" id="1279043"/>
    <lineage>
        <taxon>Eukaryota</taxon>
        <taxon>Fungi</taxon>
        <taxon>Dikarya</taxon>
        <taxon>Ascomycota</taxon>
        <taxon>Pezizomycotina</taxon>
        <taxon>Eurotiomycetes</taxon>
        <taxon>Chaetothyriomycetidae</taxon>
        <taxon>Chaetothyriales</taxon>
        <taxon>Herpotrichiellaceae</taxon>
        <taxon>Cladophialophora</taxon>
    </lineage>
</organism>
<accession>V9D6K9</accession>
<feature type="region of interest" description="Disordered" evidence="1">
    <location>
        <begin position="272"/>
        <end position="293"/>
    </location>
</feature>
<gene>
    <name evidence="2" type="ORF">G647_07969</name>
</gene>